<dbReference type="InterPro" id="IPR037066">
    <property type="entry name" value="Plug_dom_sf"/>
</dbReference>
<feature type="compositionally biased region" description="Polar residues" evidence="5">
    <location>
        <begin position="32"/>
        <end position="42"/>
    </location>
</feature>
<feature type="domain" description="TonB-dependent receptor-like beta-barrel" evidence="7">
    <location>
        <begin position="475"/>
        <end position="943"/>
    </location>
</feature>
<gene>
    <name evidence="9" type="ORF">JQC75_01405</name>
</gene>
<protein>
    <submittedName>
        <fullName evidence="9">TonB-dependent receptor</fullName>
    </submittedName>
</protein>
<dbReference type="Proteomes" id="UP000596252">
    <property type="component" value="Chromosome"/>
</dbReference>
<keyword evidence="2 4" id="KW-0472">Membrane</keyword>
<name>A0ABX7G491_9GAMM</name>
<dbReference type="InterPro" id="IPR012910">
    <property type="entry name" value="Plug_dom"/>
</dbReference>
<keyword evidence="3" id="KW-0998">Cell outer membrane</keyword>
<dbReference type="Pfam" id="PF00593">
    <property type="entry name" value="TonB_dep_Rec_b-barrel"/>
    <property type="match status" value="1"/>
</dbReference>
<evidence type="ECO:0000259" key="7">
    <source>
        <dbReference type="Pfam" id="PF00593"/>
    </source>
</evidence>
<dbReference type="Gene3D" id="2.40.170.20">
    <property type="entry name" value="TonB-dependent receptor, beta-barrel domain"/>
    <property type="match status" value="1"/>
</dbReference>
<dbReference type="RefSeq" id="WP_203325747.1">
    <property type="nucleotide sequence ID" value="NZ_CP069213.1"/>
</dbReference>
<keyword evidence="4" id="KW-0798">TonB box</keyword>
<dbReference type="NCBIfam" id="TIGR01782">
    <property type="entry name" value="TonB-Xanth-Caul"/>
    <property type="match status" value="1"/>
</dbReference>
<keyword evidence="9" id="KW-0675">Receptor</keyword>
<dbReference type="InterPro" id="IPR010104">
    <property type="entry name" value="TonB_rcpt_bac"/>
</dbReference>
<keyword evidence="6" id="KW-0732">Signal</keyword>
<dbReference type="PANTHER" id="PTHR40980:SF3">
    <property type="entry name" value="TONB-DEPENDENT RECEPTOR-LIKE BETA-BARREL DOMAIN-CONTAINING PROTEIN"/>
    <property type="match status" value="1"/>
</dbReference>
<feature type="signal peptide" evidence="6">
    <location>
        <begin position="1"/>
        <end position="29"/>
    </location>
</feature>
<organism evidence="9 10">
    <name type="scientific">Shewanella litorisediminis</name>
    <dbReference type="NCBI Taxonomy" id="1173586"/>
    <lineage>
        <taxon>Bacteria</taxon>
        <taxon>Pseudomonadati</taxon>
        <taxon>Pseudomonadota</taxon>
        <taxon>Gammaproteobacteria</taxon>
        <taxon>Alteromonadales</taxon>
        <taxon>Shewanellaceae</taxon>
        <taxon>Shewanella</taxon>
    </lineage>
</organism>
<sequence length="976" mass="106596">MFKLKPSVLTLALAAAGLPLAMLHSAAFAAEPQQSEPTQTAEATEKETDNQAKLNPDDVERIEVTGYRRSLIDSLNAKRFGDTVSEQLSADDLGALPDVSMADALTRLPGISAVRTGGQAAEINIRGMSGGFVFSTLNGREQVSTSGSRSIEFDQYPSELINSAAVYKSPKASLIEGGLAGTVELATASPLAADKEQNVTVNARGMYNDRASEVYGAEEFGHRLSFSYQGKFLDETLGVALGYARLEQPSVATQFIGLAYSDNKDVDGLADDTNGPEANPANEYISEGFEMQHLGGVEVRNGYMGAIEWAPVSNFKLKADAFLSRFDSEAFARGFRVKLGGPTTAVANPVLDGNSVIGGTFNRTSQSYTRVELVNDDNQDFDQVNSFGVNADWQITDRLNVAADVSYSSAKSDFRNGLLWSNVAVDANADKPLFDENVSISYLLNGLDLPDLGFNQADAFSDINRVMVSKYGIYPYENEDEVKAYRLDFKYDLDSDWLASVEFGVRWSDRTYSNDRSVFEYGNDGGFSSTEPPLRLTQDMVTVVDWSGDFSYFPSYLAIDLDKALNAWFPEGIPQPVQTWGNADGVLDPMGYTTNYSWSVLQSGEVYEKVLASYLMFNIDTEIGGLPLTGNIGLRVVDTDQSATMLQNVGGDPAQGAQYIVDENGIVNDLYAPTVVGVTYTDYLPSMNLSLKLTDDSQLRFAAAKVMSRPPINRLAGDVSASVNDDGEINGSSTNNPFLMPFYATQYDLSYEYYFEEGALVAALFYKDIDSFIDTVAIADFDFRGHGFNVPDYIVDPDSGEQKATTNGTYTTAVNNTEGGYIRGLELAYTQVFASLPSPFDGLGMNTSYSYTDSEVQKLTSLGGDSVPQTLEGLSKHVANLTLFYGYEGFETRISARYRSSFVSEQVAINSQVVNYDAETVIDYQASYQINDNLGVLFQVNNLTDEPTKSYFGTEAKTGTLQYFGRQFFLGVTYAM</sequence>
<evidence type="ECO:0000256" key="6">
    <source>
        <dbReference type="SAM" id="SignalP"/>
    </source>
</evidence>
<feature type="domain" description="TonB-dependent receptor plug" evidence="8">
    <location>
        <begin position="86"/>
        <end position="181"/>
    </location>
</feature>
<evidence type="ECO:0000256" key="1">
    <source>
        <dbReference type="ARBA" id="ARBA00004442"/>
    </source>
</evidence>
<dbReference type="PANTHER" id="PTHR40980">
    <property type="entry name" value="PLUG DOMAIN-CONTAINING PROTEIN"/>
    <property type="match status" value="1"/>
</dbReference>
<evidence type="ECO:0000256" key="4">
    <source>
        <dbReference type="RuleBase" id="RU003357"/>
    </source>
</evidence>
<evidence type="ECO:0000313" key="10">
    <source>
        <dbReference type="Proteomes" id="UP000596252"/>
    </source>
</evidence>
<evidence type="ECO:0000256" key="3">
    <source>
        <dbReference type="ARBA" id="ARBA00023237"/>
    </source>
</evidence>
<reference evidence="9 10" key="1">
    <citation type="journal article" date="2012" name="Antonie Van Leeuwenhoek">
        <title>Shewanella litorisediminis sp. nov., a gammaproteobacterium isolated from a tidal flat sediment.</title>
        <authorList>
            <person name="Lee M.H."/>
            <person name="Yoon J.H."/>
        </authorList>
    </citation>
    <scope>NUCLEOTIDE SEQUENCE [LARGE SCALE GENOMIC DNA]</scope>
    <source>
        <strain evidence="9 10">SMK1-12</strain>
    </source>
</reference>
<dbReference type="SUPFAM" id="SSF56935">
    <property type="entry name" value="Porins"/>
    <property type="match status" value="1"/>
</dbReference>
<dbReference type="Gene3D" id="2.170.130.10">
    <property type="entry name" value="TonB-dependent receptor, plug domain"/>
    <property type="match status" value="1"/>
</dbReference>
<evidence type="ECO:0000256" key="2">
    <source>
        <dbReference type="ARBA" id="ARBA00023136"/>
    </source>
</evidence>
<dbReference type="InterPro" id="IPR036942">
    <property type="entry name" value="Beta-barrel_TonB_sf"/>
</dbReference>
<feature type="region of interest" description="Disordered" evidence="5">
    <location>
        <begin position="29"/>
        <end position="52"/>
    </location>
</feature>
<accession>A0ABX7G491</accession>
<dbReference type="Pfam" id="PF07715">
    <property type="entry name" value="Plug"/>
    <property type="match status" value="1"/>
</dbReference>
<feature type="compositionally biased region" description="Basic and acidic residues" evidence="5">
    <location>
        <begin position="43"/>
        <end position="52"/>
    </location>
</feature>
<feature type="chain" id="PRO_5045619573" evidence="6">
    <location>
        <begin position="30"/>
        <end position="976"/>
    </location>
</feature>
<evidence type="ECO:0000256" key="5">
    <source>
        <dbReference type="SAM" id="MobiDB-lite"/>
    </source>
</evidence>
<dbReference type="InterPro" id="IPR000531">
    <property type="entry name" value="Beta-barrel_TonB"/>
</dbReference>
<keyword evidence="10" id="KW-1185">Reference proteome</keyword>
<comment type="subcellular location">
    <subcellularLocation>
        <location evidence="1 4">Cell outer membrane</location>
    </subcellularLocation>
</comment>
<evidence type="ECO:0000313" key="9">
    <source>
        <dbReference type="EMBL" id="QRH02116.1"/>
    </source>
</evidence>
<comment type="similarity">
    <text evidence="4">Belongs to the TonB-dependent receptor family.</text>
</comment>
<proteinExistence type="inferred from homology"/>
<evidence type="ECO:0000259" key="8">
    <source>
        <dbReference type="Pfam" id="PF07715"/>
    </source>
</evidence>
<dbReference type="EMBL" id="CP069213">
    <property type="protein sequence ID" value="QRH02116.1"/>
    <property type="molecule type" value="Genomic_DNA"/>
</dbReference>